<dbReference type="NCBIfam" id="NF045672">
    <property type="entry name" value="MCP_gp7_epsi_15"/>
    <property type="match status" value="1"/>
</dbReference>
<evidence type="ECO:0008006" key="3">
    <source>
        <dbReference type="Google" id="ProtNLM"/>
    </source>
</evidence>
<protein>
    <recommendedName>
        <fullName evidence="3">Phage capsid protein</fullName>
    </recommendedName>
</protein>
<keyword evidence="2" id="KW-1185">Reference proteome</keyword>
<evidence type="ECO:0000313" key="2">
    <source>
        <dbReference type="Proteomes" id="UP000468327"/>
    </source>
</evidence>
<dbReference type="EMBL" id="WPOC01000002">
    <property type="protein sequence ID" value="MVN13972.1"/>
    <property type="molecule type" value="Genomic_DNA"/>
</dbReference>
<reference evidence="1 2" key="1">
    <citation type="submission" date="2019-11" db="EMBL/GenBank/DDBJ databases">
        <title>Whole genome shotgun sequencing (WGS) data from Adlercreutzia equolifaciens ResAG-91, Eggerthella lenta MRI-F36, MRI-F37, MRI-F40, ResAG-49, ResAG-88, ResAG-121, ResAG-145, and Gordonibacter sp. ResAG-5, ResAG-26, ResAG-43, ResAG-50, ResAG-59.</title>
        <authorList>
            <person name="Stoll D.A."/>
            <person name="Danylec N."/>
            <person name="Franz C.M.A.P."/>
            <person name="Huch M."/>
        </authorList>
    </citation>
    <scope>NUCLEOTIDE SEQUENCE [LARGE SCALE GENOMIC DNA]</scope>
    <source>
        <strain evidence="1 2">ResAG-59</strain>
    </source>
</reference>
<evidence type="ECO:0000313" key="1">
    <source>
        <dbReference type="EMBL" id="MVN13972.1"/>
    </source>
</evidence>
<name>A0A6N8IDY4_9ACTN</name>
<dbReference type="RefSeq" id="WP_154249411.1">
    <property type="nucleotide sequence ID" value="NZ_JAJCHO010000003.1"/>
</dbReference>
<dbReference type="InterPro" id="IPR048813">
    <property type="entry name" value="GP7-like"/>
</dbReference>
<comment type="caution">
    <text evidence="1">The sequence shown here is derived from an EMBL/GenBank/DDBJ whole genome shotgun (WGS) entry which is preliminary data.</text>
</comment>
<accession>A0A6N8IDY4</accession>
<organism evidence="1 2">
    <name type="scientific">Gordonibacter urolithinfaciens</name>
    <dbReference type="NCBI Taxonomy" id="1335613"/>
    <lineage>
        <taxon>Bacteria</taxon>
        <taxon>Bacillati</taxon>
        <taxon>Actinomycetota</taxon>
        <taxon>Coriobacteriia</taxon>
        <taxon>Eggerthellales</taxon>
        <taxon>Eggerthellaceae</taxon>
        <taxon>Gordonibacter</taxon>
    </lineage>
</organism>
<dbReference type="AlphaFoldDB" id="A0A6N8IDY4"/>
<proteinExistence type="predicted"/>
<dbReference type="Proteomes" id="UP000468327">
    <property type="component" value="Unassembled WGS sequence"/>
</dbReference>
<sequence>MATTLAELAINSQDKLKQGFINELITDSYILNMMPFDDCLSANGTSDLVYAYKRVETGASAAFRSLNEEPKASEVKIKRVTTKPGILSSKWEMDRVAKTAAEDLYELKVAESKNAIIRKFNATLIAGDTATEEKGFDGLAKALKDSSTEFTSAVDLTALDKPTALAFATEMDTLLASLTRDPDVLAVSPHMATVMNAICRYIGMESLTMDDAGKRVQHWDGIRIEKLRDGALATNDIYAICFGLEEFHGITLTGDSGINVALPDWSAPGAVKSGDSEFVCGCALKKTKAAGVLHPKAATPAQG</sequence>
<gene>
    <name evidence="1" type="ORF">GO738_01150</name>
</gene>